<sequence>MVSGGWVLRLASAIALFITGFSVFGCGVALSGGDRVLLLAAYSTPREAYAEVMDAFQRTEWGRGVEFEMSYGASGEQSRAVEAGLPADVVGFSLEPDMRRLVEAGVVAEDWDGNEYRGMVTNSVVVLVVRRGNPEGIRGWEDLIRPGVDVITPSPATSGGAKWNVLAAYGAQLARGGSEEEAAEYVRRLFENVSVQDKSARESLQTFVGGKGDVMIAYESEAIIAREMGYDVEYVVPEATILIENPYAVTETGENPEKAREFLEFLYSPEAQRIFGEEGYRPVVPEIRAEFDYPEPEKLFTIEDFGGWEAADERFFDPEDGIVTQILREAGGVR</sequence>
<dbReference type="Gene3D" id="3.40.190.10">
    <property type="entry name" value="Periplasmic binding protein-like II"/>
    <property type="match status" value="2"/>
</dbReference>
<dbReference type="PANTHER" id="PTHR30368">
    <property type="entry name" value="SULFATE-BINDING PROTEIN"/>
    <property type="match status" value="1"/>
</dbReference>
<evidence type="ECO:0000313" key="8">
    <source>
        <dbReference type="Proteomes" id="UP000295244"/>
    </source>
</evidence>
<evidence type="ECO:0000256" key="2">
    <source>
        <dbReference type="ARBA" id="ARBA00006099"/>
    </source>
</evidence>
<protein>
    <submittedName>
        <fullName evidence="7">Sulfate ABC transporter substrate-binding protein</fullName>
    </submittedName>
</protein>
<dbReference type="GO" id="GO:0042597">
    <property type="term" value="C:periplasmic space"/>
    <property type="evidence" value="ECO:0007669"/>
    <property type="project" value="UniProtKB-SubCell"/>
</dbReference>
<name>A0A4V2NX60_9ACTN</name>
<dbReference type="Pfam" id="PF13531">
    <property type="entry name" value="SBP_bac_11"/>
    <property type="match status" value="1"/>
</dbReference>
<evidence type="ECO:0000256" key="4">
    <source>
        <dbReference type="ARBA" id="ARBA00022729"/>
    </source>
</evidence>
<reference evidence="7 8" key="1">
    <citation type="submission" date="2019-03" db="EMBL/GenBank/DDBJ databases">
        <title>Whole genome sequence of a novel Rubrobacter taiwanensis strain, isolated from Yellowstone National Park.</title>
        <authorList>
            <person name="Freed S."/>
            <person name="Ramaley R.F."/>
            <person name="Kyndt J.A."/>
        </authorList>
    </citation>
    <scope>NUCLEOTIDE SEQUENCE [LARGE SCALE GENOMIC DNA]</scope>
    <source>
        <strain evidence="7 8">Yellowstone</strain>
    </source>
</reference>
<keyword evidence="8" id="KW-1185">Reference proteome</keyword>
<dbReference type="InterPro" id="IPR005669">
    <property type="entry name" value="Thiosulph/SO4-bd"/>
</dbReference>
<evidence type="ECO:0000313" key="7">
    <source>
        <dbReference type="EMBL" id="TCJ20012.1"/>
    </source>
</evidence>
<keyword evidence="6" id="KW-0812">Transmembrane</keyword>
<dbReference type="EMBL" id="SKBU01000006">
    <property type="protein sequence ID" value="TCJ20012.1"/>
    <property type="molecule type" value="Genomic_DNA"/>
</dbReference>
<dbReference type="PANTHER" id="PTHR30368:SF2">
    <property type="entry name" value="SULFATE-BINDING PROTEIN"/>
    <property type="match status" value="1"/>
</dbReference>
<keyword evidence="3" id="KW-0813">Transport</keyword>
<keyword evidence="5" id="KW-0574">Periplasm</keyword>
<dbReference type="GO" id="GO:0140104">
    <property type="term" value="F:molecular carrier activity"/>
    <property type="evidence" value="ECO:0007669"/>
    <property type="project" value="InterPro"/>
</dbReference>
<accession>A0A4V2NX60</accession>
<comment type="subcellular location">
    <subcellularLocation>
        <location evidence="1">Periplasm</location>
    </subcellularLocation>
</comment>
<proteinExistence type="inferred from homology"/>
<keyword evidence="4" id="KW-0732">Signal</keyword>
<evidence type="ECO:0000256" key="6">
    <source>
        <dbReference type="SAM" id="Phobius"/>
    </source>
</evidence>
<comment type="similarity">
    <text evidence="2">Belongs to the prokaryotic sulfate-binding protein family.</text>
</comment>
<gene>
    <name evidence="7" type="ORF">E0L93_03440</name>
</gene>
<organism evidence="7 8">
    <name type="scientific">Rubrobacter taiwanensis</name>
    <dbReference type="NCBI Taxonomy" id="185139"/>
    <lineage>
        <taxon>Bacteria</taxon>
        <taxon>Bacillati</taxon>
        <taxon>Actinomycetota</taxon>
        <taxon>Rubrobacteria</taxon>
        <taxon>Rubrobacterales</taxon>
        <taxon>Rubrobacteraceae</taxon>
        <taxon>Rubrobacter</taxon>
    </lineage>
</organism>
<dbReference type="Proteomes" id="UP000295244">
    <property type="component" value="Unassembled WGS sequence"/>
</dbReference>
<evidence type="ECO:0000256" key="1">
    <source>
        <dbReference type="ARBA" id="ARBA00004418"/>
    </source>
</evidence>
<dbReference type="SUPFAM" id="SSF53850">
    <property type="entry name" value="Periplasmic binding protein-like II"/>
    <property type="match status" value="1"/>
</dbReference>
<dbReference type="AlphaFoldDB" id="A0A4V2NX60"/>
<evidence type="ECO:0000256" key="3">
    <source>
        <dbReference type="ARBA" id="ARBA00022448"/>
    </source>
</evidence>
<feature type="transmembrane region" description="Helical" evidence="6">
    <location>
        <begin position="6"/>
        <end position="30"/>
    </location>
</feature>
<dbReference type="GO" id="GO:1902358">
    <property type="term" value="P:sulfate transmembrane transport"/>
    <property type="evidence" value="ECO:0007669"/>
    <property type="project" value="InterPro"/>
</dbReference>
<dbReference type="NCBIfam" id="TIGR00971">
    <property type="entry name" value="3a0106s03"/>
    <property type="match status" value="1"/>
</dbReference>
<dbReference type="OrthoDB" id="9802127at2"/>
<comment type="caution">
    <text evidence="7">The sequence shown here is derived from an EMBL/GenBank/DDBJ whole genome shotgun (WGS) entry which is preliminary data.</text>
</comment>
<keyword evidence="6" id="KW-1133">Transmembrane helix</keyword>
<evidence type="ECO:0000256" key="5">
    <source>
        <dbReference type="ARBA" id="ARBA00022764"/>
    </source>
</evidence>
<keyword evidence="6" id="KW-0472">Membrane</keyword>